<dbReference type="STRING" id="105785.A0A2J7QKG2"/>
<accession>A0A2J7QKG2</accession>
<dbReference type="InParanoid" id="A0A2J7QKG2"/>
<dbReference type="AlphaFoldDB" id="A0A2J7QKG2"/>
<protein>
    <submittedName>
        <fullName evidence="2">Uncharacterized protein</fullName>
    </submittedName>
</protein>
<evidence type="ECO:0000313" key="3">
    <source>
        <dbReference type="Proteomes" id="UP000235965"/>
    </source>
</evidence>
<reference evidence="2 3" key="1">
    <citation type="submission" date="2017-12" db="EMBL/GenBank/DDBJ databases">
        <title>Hemimetabolous genomes reveal molecular basis of termite eusociality.</title>
        <authorList>
            <person name="Harrison M.C."/>
            <person name="Jongepier E."/>
            <person name="Robertson H.M."/>
            <person name="Arning N."/>
            <person name="Bitard-Feildel T."/>
            <person name="Chao H."/>
            <person name="Childers C.P."/>
            <person name="Dinh H."/>
            <person name="Doddapaneni H."/>
            <person name="Dugan S."/>
            <person name="Gowin J."/>
            <person name="Greiner C."/>
            <person name="Han Y."/>
            <person name="Hu H."/>
            <person name="Hughes D.S.T."/>
            <person name="Huylmans A.-K."/>
            <person name="Kemena C."/>
            <person name="Kremer L.P.M."/>
            <person name="Lee S.L."/>
            <person name="Lopez-Ezquerra A."/>
            <person name="Mallet L."/>
            <person name="Monroy-Kuhn J.M."/>
            <person name="Moser A."/>
            <person name="Murali S.C."/>
            <person name="Muzny D.M."/>
            <person name="Otani S."/>
            <person name="Piulachs M.-D."/>
            <person name="Poelchau M."/>
            <person name="Qu J."/>
            <person name="Schaub F."/>
            <person name="Wada-Katsumata A."/>
            <person name="Worley K.C."/>
            <person name="Xie Q."/>
            <person name="Ylla G."/>
            <person name="Poulsen M."/>
            <person name="Gibbs R.A."/>
            <person name="Schal C."/>
            <person name="Richards S."/>
            <person name="Belles X."/>
            <person name="Korb J."/>
            <person name="Bornberg-Bauer E."/>
        </authorList>
    </citation>
    <scope>NUCLEOTIDE SEQUENCE [LARGE SCALE GENOMIC DNA]</scope>
    <source>
        <tissue evidence="2">Whole body</tissue>
    </source>
</reference>
<dbReference type="InterPro" id="IPR036514">
    <property type="entry name" value="SGNH_hydro_sf"/>
</dbReference>
<dbReference type="OrthoDB" id="8197448at2759"/>
<sequence length="350" mass="40048">MEIQRDNQSIITANRLEVLSNVKEPEFKKVTLQQKSGKVRRKKDNLQNPGNKILFLGESHVREMAAKLRHNLDVEYIVQGLVIPVADLATVLTSGVNDIEDSSKKDLVIVWGGTKDVSRNETDKGMIQIRNFVNKNTHTNVLVMNLPHRHDLEQKSCVNDEVKRFNRKLKKIMKVFRTSRVIEIESERDSFTKHGLHMNSRGKEQIVKRIVKEILDMWREKKSDPIIMKGKDEQELEEEGTRIPTTNGPLKTGEKRNGQPRNICLLWKESENYNANLQANKCPAMNDSVKTTTEQKNEPVRKSNRLQKLPAVNSMECLSLEETDDCHKLGNSVVSVDIPLKTDVVCVHIT</sequence>
<comment type="caution">
    <text evidence="2">The sequence shown here is derived from an EMBL/GenBank/DDBJ whole genome shotgun (WGS) entry which is preliminary data.</text>
</comment>
<organism evidence="2 3">
    <name type="scientific">Cryptotermes secundus</name>
    <dbReference type="NCBI Taxonomy" id="105785"/>
    <lineage>
        <taxon>Eukaryota</taxon>
        <taxon>Metazoa</taxon>
        <taxon>Ecdysozoa</taxon>
        <taxon>Arthropoda</taxon>
        <taxon>Hexapoda</taxon>
        <taxon>Insecta</taxon>
        <taxon>Pterygota</taxon>
        <taxon>Neoptera</taxon>
        <taxon>Polyneoptera</taxon>
        <taxon>Dictyoptera</taxon>
        <taxon>Blattodea</taxon>
        <taxon>Blattoidea</taxon>
        <taxon>Termitoidae</taxon>
        <taxon>Kalotermitidae</taxon>
        <taxon>Cryptotermitinae</taxon>
        <taxon>Cryptotermes</taxon>
    </lineage>
</organism>
<dbReference type="Proteomes" id="UP000235965">
    <property type="component" value="Unassembled WGS sequence"/>
</dbReference>
<dbReference type="Gene3D" id="3.40.50.1110">
    <property type="entry name" value="SGNH hydrolase"/>
    <property type="match status" value="1"/>
</dbReference>
<feature type="region of interest" description="Disordered" evidence="1">
    <location>
        <begin position="232"/>
        <end position="256"/>
    </location>
</feature>
<dbReference type="SUPFAM" id="SSF52266">
    <property type="entry name" value="SGNH hydrolase"/>
    <property type="match status" value="1"/>
</dbReference>
<dbReference type="EMBL" id="NEVH01013262">
    <property type="protein sequence ID" value="PNF29080.1"/>
    <property type="molecule type" value="Genomic_DNA"/>
</dbReference>
<evidence type="ECO:0000256" key="1">
    <source>
        <dbReference type="SAM" id="MobiDB-lite"/>
    </source>
</evidence>
<evidence type="ECO:0000313" key="2">
    <source>
        <dbReference type="EMBL" id="PNF29080.1"/>
    </source>
</evidence>
<name>A0A2J7QKG2_9NEOP</name>
<gene>
    <name evidence="2" type="ORF">B7P43_G12634</name>
</gene>
<keyword evidence="3" id="KW-1185">Reference proteome</keyword>
<proteinExistence type="predicted"/>